<dbReference type="GO" id="GO:2000431">
    <property type="term" value="P:regulation of cytokinesis, actomyosin contractile ring assembly"/>
    <property type="evidence" value="ECO:0007669"/>
    <property type="project" value="InterPro"/>
</dbReference>
<name>A0A182U9F7_9DIPT</name>
<dbReference type="VEuPathDB" id="VectorBase:AMEC016362"/>
<dbReference type="STRING" id="34690.A0A182U9F7"/>
<dbReference type="InterPro" id="IPR049396">
    <property type="entry name" value="ECT2_BRCT0"/>
</dbReference>
<dbReference type="GO" id="GO:0007399">
    <property type="term" value="P:nervous system development"/>
    <property type="evidence" value="ECO:0007669"/>
    <property type="project" value="TreeGrafter"/>
</dbReference>
<accession>A0A182U9F7</accession>
<feature type="domain" description="ECT2 BRCT0" evidence="1">
    <location>
        <begin position="77"/>
        <end position="125"/>
    </location>
</feature>
<proteinExistence type="predicted"/>
<dbReference type="Gene3D" id="3.40.50.10190">
    <property type="entry name" value="BRCT domain"/>
    <property type="match status" value="1"/>
</dbReference>
<keyword evidence="3" id="KW-1185">Reference proteome</keyword>
<dbReference type="InterPro" id="IPR036420">
    <property type="entry name" value="BRCT_dom_sf"/>
</dbReference>
<dbReference type="PANTHER" id="PTHR16777:SF2">
    <property type="entry name" value="PROTEIN ECT2"/>
    <property type="match status" value="1"/>
</dbReference>
<dbReference type="GO" id="GO:0005634">
    <property type="term" value="C:nucleus"/>
    <property type="evidence" value="ECO:0007669"/>
    <property type="project" value="InterPro"/>
</dbReference>
<evidence type="ECO:0000313" key="3">
    <source>
        <dbReference type="Proteomes" id="UP000075902"/>
    </source>
</evidence>
<protein>
    <recommendedName>
        <fullName evidence="1">ECT2 BRCT0 domain-containing protein</fullName>
    </recommendedName>
</protein>
<evidence type="ECO:0000259" key="1">
    <source>
        <dbReference type="Pfam" id="PF21243"/>
    </source>
</evidence>
<organism evidence="2 3">
    <name type="scientific">Anopheles melas</name>
    <dbReference type="NCBI Taxonomy" id="34690"/>
    <lineage>
        <taxon>Eukaryota</taxon>
        <taxon>Metazoa</taxon>
        <taxon>Ecdysozoa</taxon>
        <taxon>Arthropoda</taxon>
        <taxon>Hexapoda</taxon>
        <taxon>Insecta</taxon>
        <taxon>Pterygota</taxon>
        <taxon>Neoptera</taxon>
        <taxon>Endopterygota</taxon>
        <taxon>Diptera</taxon>
        <taxon>Nematocera</taxon>
        <taxon>Culicoidea</taxon>
        <taxon>Culicidae</taxon>
        <taxon>Anophelinae</taxon>
        <taxon>Anopheles</taxon>
    </lineage>
</organism>
<dbReference type="EnsemblMetazoa" id="AMEC016362-RA">
    <property type="protein sequence ID" value="AMEC016362-PA"/>
    <property type="gene ID" value="AMEC016362"/>
</dbReference>
<dbReference type="InterPro" id="IPR026817">
    <property type="entry name" value="Ect2"/>
</dbReference>
<dbReference type="Proteomes" id="UP000075902">
    <property type="component" value="Unassembled WGS sequence"/>
</dbReference>
<dbReference type="GO" id="GO:0000281">
    <property type="term" value="P:mitotic cytokinesis"/>
    <property type="evidence" value="ECO:0007669"/>
    <property type="project" value="TreeGrafter"/>
</dbReference>
<dbReference type="GO" id="GO:0005096">
    <property type="term" value="F:GTPase activator activity"/>
    <property type="evidence" value="ECO:0007669"/>
    <property type="project" value="InterPro"/>
</dbReference>
<dbReference type="GO" id="GO:0005085">
    <property type="term" value="F:guanyl-nucleotide exchange factor activity"/>
    <property type="evidence" value="ECO:0007669"/>
    <property type="project" value="InterPro"/>
</dbReference>
<reference evidence="3" key="1">
    <citation type="submission" date="2014-01" db="EMBL/GenBank/DDBJ databases">
        <title>The Genome Sequence of Anopheles melas CM1001059_A (V2).</title>
        <authorList>
            <consortium name="The Broad Institute Genomics Platform"/>
            <person name="Neafsey D.E."/>
            <person name="Besansky N."/>
            <person name="Howell P."/>
            <person name="Walton C."/>
            <person name="Young S.K."/>
            <person name="Zeng Q."/>
            <person name="Gargeya S."/>
            <person name="Fitzgerald M."/>
            <person name="Haas B."/>
            <person name="Abouelleil A."/>
            <person name="Allen A.W."/>
            <person name="Alvarado L."/>
            <person name="Arachchi H.M."/>
            <person name="Berlin A.M."/>
            <person name="Chapman S.B."/>
            <person name="Gainer-Dewar J."/>
            <person name="Goldberg J."/>
            <person name="Griggs A."/>
            <person name="Gujja S."/>
            <person name="Hansen M."/>
            <person name="Howarth C."/>
            <person name="Imamovic A."/>
            <person name="Ireland A."/>
            <person name="Larimer J."/>
            <person name="McCowan C."/>
            <person name="Murphy C."/>
            <person name="Pearson M."/>
            <person name="Poon T.W."/>
            <person name="Priest M."/>
            <person name="Roberts A."/>
            <person name="Saif S."/>
            <person name="Shea T."/>
            <person name="Sisk P."/>
            <person name="Sykes S."/>
            <person name="Wortman J."/>
            <person name="Nusbaum C."/>
            <person name="Birren B."/>
        </authorList>
    </citation>
    <scope>NUCLEOTIDE SEQUENCE [LARGE SCALE GENOMIC DNA]</scope>
    <source>
        <strain evidence="3">CM1001059</strain>
    </source>
</reference>
<sequence length="125" mass="13385">MTRRPSDYFPPGPRRPLAQNFLTDVCRTLRGGTTTHLGVSYLGTGTAMSISTSPSTPEMTRICLVGPVAQDAATLAAAQSLKLPIVTSDTGAEYIGDDDISISTVFVLNDFEGPVYDAIYKAKQR</sequence>
<dbReference type="GO" id="GO:0005938">
    <property type="term" value="C:cell cortex"/>
    <property type="evidence" value="ECO:0007669"/>
    <property type="project" value="TreeGrafter"/>
</dbReference>
<evidence type="ECO:0000313" key="2">
    <source>
        <dbReference type="EnsemblMetazoa" id="AMEC016362-PA"/>
    </source>
</evidence>
<dbReference type="AlphaFoldDB" id="A0A182U9F7"/>
<reference evidence="2" key="2">
    <citation type="submission" date="2020-05" db="UniProtKB">
        <authorList>
            <consortium name="EnsemblMetazoa"/>
        </authorList>
    </citation>
    <scope>IDENTIFICATION</scope>
    <source>
        <strain evidence="2">CM1001059</strain>
    </source>
</reference>
<dbReference type="PANTHER" id="PTHR16777">
    <property type="entry name" value="PROTEIN ECT2"/>
    <property type="match status" value="1"/>
</dbReference>
<dbReference type="Pfam" id="PF21243">
    <property type="entry name" value="ECT2_BRCT0"/>
    <property type="match status" value="1"/>
</dbReference>